<proteinExistence type="predicted"/>
<protein>
    <submittedName>
        <fullName evidence="1">Uncharacterized protein</fullName>
    </submittedName>
</protein>
<comment type="caution">
    <text evidence="1">The sequence shown here is derived from an EMBL/GenBank/DDBJ whole genome shotgun (WGS) entry which is preliminary data.</text>
</comment>
<organism evidence="1 2">
    <name type="scientific">Roridomyces roridus</name>
    <dbReference type="NCBI Taxonomy" id="1738132"/>
    <lineage>
        <taxon>Eukaryota</taxon>
        <taxon>Fungi</taxon>
        <taxon>Dikarya</taxon>
        <taxon>Basidiomycota</taxon>
        <taxon>Agaricomycotina</taxon>
        <taxon>Agaricomycetes</taxon>
        <taxon>Agaricomycetidae</taxon>
        <taxon>Agaricales</taxon>
        <taxon>Marasmiineae</taxon>
        <taxon>Mycenaceae</taxon>
        <taxon>Roridomyces</taxon>
    </lineage>
</organism>
<evidence type="ECO:0000313" key="1">
    <source>
        <dbReference type="EMBL" id="KAJ7608997.1"/>
    </source>
</evidence>
<gene>
    <name evidence="1" type="ORF">FB45DRAFT_1039152</name>
</gene>
<accession>A0AAD7FAI8</accession>
<evidence type="ECO:0000313" key="2">
    <source>
        <dbReference type="Proteomes" id="UP001221142"/>
    </source>
</evidence>
<keyword evidence="2" id="KW-1185">Reference proteome</keyword>
<reference evidence="1" key="1">
    <citation type="submission" date="2023-03" db="EMBL/GenBank/DDBJ databases">
        <title>Massive genome expansion in bonnet fungi (Mycena s.s.) driven by repeated elements and novel gene families across ecological guilds.</title>
        <authorList>
            <consortium name="Lawrence Berkeley National Laboratory"/>
            <person name="Harder C.B."/>
            <person name="Miyauchi S."/>
            <person name="Viragh M."/>
            <person name="Kuo A."/>
            <person name="Thoen E."/>
            <person name="Andreopoulos B."/>
            <person name="Lu D."/>
            <person name="Skrede I."/>
            <person name="Drula E."/>
            <person name="Henrissat B."/>
            <person name="Morin E."/>
            <person name="Kohler A."/>
            <person name="Barry K."/>
            <person name="LaButti K."/>
            <person name="Morin E."/>
            <person name="Salamov A."/>
            <person name="Lipzen A."/>
            <person name="Mereny Z."/>
            <person name="Hegedus B."/>
            <person name="Baldrian P."/>
            <person name="Stursova M."/>
            <person name="Weitz H."/>
            <person name="Taylor A."/>
            <person name="Grigoriev I.V."/>
            <person name="Nagy L.G."/>
            <person name="Martin F."/>
            <person name="Kauserud H."/>
        </authorList>
    </citation>
    <scope>NUCLEOTIDE SEQUENCE</scope>
    <source>
        <strain evidence="1">9284</strain>
    </source>
</reference>
<sequence>MNRITSKIENEGRDCNTSPDFLPCFLAFLLISRRPSFELVSSAESESLAQTAATDVLGSSDVHEHWRTSETPLRAKERSRWMSIMIWPGNDGYGRFLIHEGCGPAIFISLKSLEELSNVHVGVVPAFLLLCYLTYAGREPYDRALKYCTSRRIPAATGVSGTTDTYD</sequence>
<dbReference type="Proteomes" id="UP001221142">
    <property type="component" value="Unassembled WGS sequence"/>
</dbReference>
<dbReference type="AlphaFoldDB" id="A0AAD7FAI8"/>
<dbReference type="EMBL" id="JARKIF010000042">
    <property type="protein sequence ID" value="KAJ7608997.1"/>
    <property type="molecule type" value="Genomic_DNA"/>
</dbReference>
<name>A0AAD7FAI8_9AGAR</name>